<keyword evidence="6" id="KW-0904">Protein phosphatase</keyword>
<keyword evidence="4" id="KW-0812">Transmembrane</keyword>
<gene>
    <name evidence="15" type="primary">spoIIE</name>
    <name evidence="15" type="ORF">BG04_2360</name>
</gene>
<dbReference type="GeneID" id="93640429"/>
<dbReference type="InterPro" id="IPR014221">
    <property type="entry name" value="SpoII_E"/>
</dbReference>
<dbReference type="GO" id="GO:0004722">
    <property type="term" value="F:protein serine/threonine phosphatase activity"/>
    <property type="evidence" value="ECO:0007669"/>
    <property type="project" value="UniProtKB-EC"/>
</dbReference>
<dbReference type="SUPFAM" id="SSF81606">
    <property type="entry name" value="PP2C-like"/>
    <property type="match status" value="1"/>
</dbReference>
<protein>
    <recommendedName>
        <fullName evidence="13">Stage II sporulation protein E</fullName>
        <ecNumber evidence="2">3.1.3.16</ecNumber>
    </recommendedName>
</protein>
<reference evidence="15 16" key="1">
    <citation type="journal article" date="2015" name="Genome Announc.">
        <title>Complete genome sequences for 35 biothreat assay-relevant bacillus species.</title>
        <authorList>
            <person name="Johnson S.L."/>
            <person name="Daligault H.E."/>
            <person name="Davenport K.W."/>
            <person name="Jaissle J."/>
            <person name="Frey K.G."/>
            <person name="Ladner J.T."/>
            <person name="Broomall S.M."/>
            <person name="Bishop-Lilly K.A."/>
            <person name="Bruce D.C."/>
            <person name="Gibbons H.S."/>
            <person name="Coyne S.R."/>
            <person name="Lo C.C."/>
            <person name="Meincke L."/>
            <person name="Munk A.C."/>
            <person name="Koroleva G.I."/>
            <person name="Rosenzweig C.N."/>
            <person name="Palacios G.F."/>
            <person name="Redden C.L."/>
            <person name="Minogue T.D."/>
            <person name="Chain P.S."/>
        </authorList>
    </citation>
    <scope>NUCLEOTIDE SEQUENCE [LARGE SCALE GENOMIC DNA]</scope>
    <source>
        <strain evidence="16">ATCC 14581 / DSM 32 / JCM 2506 / NBRC 15308 / NCIMB 9376 / NCTC 10342 / NRRL B-14308 / VKM B-512</strain>
    </source>
</reference>
<dbReference type="Pfam" id="PF19732">
    <property type="entry name" value="SpoIIE_N"/>
    <property type="match status" value="1"/>
</dbReference>
<name>A0A0B6AHG0_PRIM2</name>
<evidence type="ECO:0000256" key="4">
    <source>
        <dbReference type="ARBA" id="ARBA00022692"/>
    </source>
</evidence>
<dbReference type="PANTHER" id="PTHR43156:SF2">
    <property type="entry name" value="STAGE II SPORULATION PROTEIN E"/>
    <property type="match status" value="1"/>
</dbReference>
<dbReference type="NCBIfam" id="TIGR02865">
    <property type="entry name" value="spore_II_E"/>
    <property type="match status" value="1"/>
</dbReference>
<evidence type="ECO:0000256" key="12">
    <source>
        <dbReference type="ARBA" id="ARBA00058752"/>
    </source>
</evidence>
<evidence type="ECO:0000313" key="15">
    <source>
        <dbReference type="EMBL" id="AJI24340.1"/>
    </source>
</evidence>
<dbReference type="SMART" id="SM00331">
    <property type="entry name" value="PP2C_SIG"/>
    <property type="match status" value="1"/>
</dbReference>
<evidence type="ECO:0000256" key="9">
    <source>
        <dbReference type="ARBA" id="ARBA00023136"/>
    </source>
</evidence>
<dbReference type="HOGENOM" id="CLU_017349_0_0_9"/>
<sequence>MQKTERDFASPTTEAVFNRTRLEMSRVFTKAGMKTEKVLFQWGLLLLVVGFLLGRALILMKIMPFALPFFAAVMAIKKEKAPLASLAVLAGAFSVSIQNGGTVFATLFVFLLIHRFSGILTMDPLKKLPFTVFSAMLLTKLTIFYVFTKEFTMYDFTFVAVEAGLSFILTMIFLQSVPLISYRKRKQSLKTEEVISLIILLASVMTGTIGWMIYGLSAEHILSRYLVLVFAFVSGPTIGATVGVVTGLILSFANVSSLYEMSLLAFSGLLGGLLKDGKKLGAALGLVVGSLLIGLYAQADQGLTTNLYESLTAVVLFLLTPSFVLKNLSKLVPGTSENMLEQQQYVRKIRDVTANRVEQFSNVFQALSKSFTQNGFYDEKPSADKEVDYFLSSVTERTCQFCFKKEQCWAQQFDTTYEYMKEIMLEVDNGTLEQNPRLIREMDKHCVKSKKVIDVIEHELTYFKANQHLKAQIQESRRIVAEQLHGVSEVMGNFAKEIKRERENLNVQEEQILEALRNFGMEINQIEIYSLEPGNVDIEMWVPYCHGRGECEKIIAPMLTDILGESIVVKNEECAKYPQGYCHVSFGCTKAYVVDTGVAHAAKGGGFVSGDSYSMIELNAGKYALAISDGMGNGERAHYESSETLQLLKQILQTGIEETIAIKSINSILSLRTNDEIFSTLDLAMIDLQDANVNFLKIGSTPSFIKRGDKVIKIQASNLPMGIIEEFEVDVVNEQMKAEDLLIMMSDGVFEGPKHVENYEMWMKRKIGELQTNDPQEIADLIMEEVIRTKSGLIEDDMTVVVAKLQHNTPKWSSIPSYAYRKKAQ</sequence>
<dbReference type="GO" id="GO:0030435">
    <property type="term" value="P:sporulation resulting in formation of a cellular spore"/>
    <property type="evidence" value="ECO:0007669"/>
    <property type="project" value="UniProtKB-KW"/>
</dbReference>
<evidence type="ECO:0000256" key="1">
    <source>
        <dbReference type="ARBA" id="ARBA00004651"/>
    </source>
</evidence>
<dbReference type="InterPro" id="IPR045768">
    <property type="entry name" value="SpoIIE_N"/>
</dbReference>
<comment type="catalytic activity">
    <reaction evidence="10">
        <text>O-phospho-L-seryl-[protein] + H2O = L-seryl-[protein] + phosphate</text>
        <dbReference type="Rhea" id="RHEA:20629"/>
        <dbReference type="Rhea" id="RHEA-COMP:9863"/>
        <dbReference type="Rhea" id="RHEA-COMP:11604"/>
        <dbReference type="ChEBI" id="CHEBI:15377"/>
        <dbReference type="ChEBI" id="CHEBI:29999"/>
        <dbReference type="ChEBI" id="CHEBI:43474"/>
        <dbReference type="ChEBI" id="CHEBI:83421"/>
        <dbReference type="EC" id="3.1.3.16"/>
    </reaction>
</comment>
<organism evidence="15 16">
    <name type="scientific">Priestia megaterium (strain ATCC 14581 / DSM 32 / CCUG 1817 / JCM 2506 / NBRC 15308 / NCIMB 9376 / NCTC 10342 / NRRL B-14308 / VKM B-512 / Ford 19)</name>
    <name type="common">Bacillus megaterium</name>
    <dbReference type="NCBI Taxonomy" id="1348623"/>
    <lineage>
        <taxon>Bacteria</taxon>
        <taxon>Bacillati</taxon>
        <taxon>Bacillota</taxon>
        <taxon>Bacilli</taxon>
        <taxon>Bacillales</taxon>
        <taxon>Bacillaceae</taxon>
        <taxon>Priestia</taxon>
    </lineage>
</organism>
<evidence type="ECO:0000259" key="14">
    <source>
        <dbReference type="PROSITE" id="PS51746"/>
    </source>
</evidence>
<dbReference type="SMART" id="SM00332">
    <property type="entry name" value="PP2Cc"/>
    <property type="match status" value="1"/>
</dbReference>
<evidence type="ECO:0000256" key="10">
    <source>
        <dbReference type="ARBA" id="ARBA00047761"/>
    </source>
</evidence>
<evidence type="ECO:0000256" key="6">
    <source>
        <dbReference type="ARBA" id="ARBA00022912"/>
    </source>
</evidence>
<evidence type="ECO:0000256" key="2">
    <source>
        <dbReference type="ARBA" id="ARBA00013081"/>
    </source>
</evidence>
<keyword evidence="3" id="KW-1003">Cell membrane</keyword>
<proteinExistence type="predicted"/>
<dbReference type="Gene3D" id="3.60.40.10">
    <property type="entry name" value="PPM-type phosphatase domain"/>
    <property type="match status" value="1"/>
</dbReference>
<feature type="domain" description="PPM-type phosphatase" evidence="14">
    <location>
        <begin position="595"/>
        <end position="805"/>
    </location>
</feature>
<evidence type="ECO:0000256" key="3">
    <source>
        <dbReference type="ARBA" id="ARBA00022475"/>
    </source>
</evidence>
<keyword evidence="8" id="KW-1133">Transmembrane helix</keyword>
<dbReference type="Pfam" id="PF07228">
    <property type="entry name" value="SpoIIE"/>
    <property type="match status" value="1"/>
</dbReference>
<evidence type="ECO:0000256" key="11">
    <source>
        <dbReference type="ARBA" id="ARBA00048336"/>
    </source>
</evidence>
<keyword evidence="5 15" id="KW-0378">Hydrolase</keyword>
<dbReference type="RefSeq" id="WP_013054880.1">
    <property type="nucleotide sequence ID" value="NZ_BCVB01000020.1"/>
</dbReference>
<dbReference type="KEGG" id="bmeg:BG04_2360"/>
<evidence type="ECO:0000256" key="13">
    <source>
        <dbReference type="ARBA" id="ARBA00074959"/>
    </source>
</evidence>
<comment type="catalytic activity">
    <reaction evidence="11">
        <text>O-phospho-L-threonyl-[protein] + H2O = L-threonyl-[protein] + phosphate</text>
        <dbReference type="Rhea" id="RHEA:47004"/>
        <dbReference type="Rhea" id="RHEA-COMP:11060"/>
        <dbReference type="Rhea" id="RHEA-COMP:11605"/>
        <dbReference type="ChEBI" id="CHEBI:15377"/>
        <dbReference type="ChEBI" id="CHEBI:30013"/>
        <dbReference type="ChEBI" id="CHEBI:43474"/>
        <dbReference type="ChEBI" id="CHEBI:61977"/>
        <dbReference type="EC" id="3.1.3.16"/>
    </reaction>
</comment>
<keyword evidence="9" id="KW-0472">Membrane</keyword>
<keyword evidence="7" id="KW-0749">Sporulation</keyword>
<evidence type="ECO:0000256" key="5">
    <source>
        <dbReference type="ARBA" id="ARBA00022801"/>
    </source>
</evidence>
<dbReference type="InterPro" id="IPR052016">
    <property type="entry name" value="Bact_Sigma-Reg"/>
</dbReference>
<dbReference type="FunFam" id="3.60.40.10:FF:000100">
    <property type="entry name" value="Stage II sporulation protein E"/>
    <property type="match status" value="1"/>
</dbReference>
<dbReference type="EMBL" id="CP009920">
    <property type="protein sequence ID" value="AJI24340.1"/>
    <property type="molecule type" value="Genomic_DNA"/>
</dbReference>
<comment type="function">
    <text evidence="12">Normally needed for pro-sigma E processing during sporulation but can be bypassed in vegetative cells. Activates SpoIIAA by dephosphorylation.</text>
</comment>
<dbReference type="PROSITE" id="PS51746">
    <property type="entry name" value="PPM_2"/>
    <property type="match status" value="1"/>
</dbReference>
<dbReference type="AlphaFoldDB" id="A0A0B6AHG0"/>
<accession>A0A0B6AHG0</accession>
<dbReference type="Proteomes" id="UP000031829">
    <property type="component" value="Chromosome"/>
</dbReference>
<dbReference type="InterPro" id="IPR036457">
    <property type="entry name" value="PPM-type-like_dom_sf"/>
</dbReference>
<comment type="subcellular location">
    <subcellularLocation>
        <location evidence="1">Cell membrane</location>
        <topology evidence="1">Multi-pass membrane protein</topology>
    </subcellularLocation>
</comment>
<evidence type="ECO:0000313" key="16">
    <source>
        <dbReference type="Proteomes" id="UP000031829"/>
    </source>
</evidence>
<dbReference type="EC" id="3.1.3.16" evidence="2"/>
<evidence type="ECO:0000256" key="8">
    <source>
        <dbReference type="ARBA" id="ARBA00022989"/>
    </source>
</evidence>
<evidence type="ECO:0000256" key="7">
    <source>
        <dbReference type="ARBA" id="ARBA00022969"/>
    </source>
</evidence>
<dbReference type="InterPro" id="IPR001932">
    <property type="entry name" value="PPM-type_phosphatase-like_dom"/>
</dbReference>
<dbReference type="GO" id="GO:0005886">
    <property type="term" value="C:plasma membrane"/>
    <property type="evidence" value="ECO:0007669"/>
    <property type="project" value="UniProtKB-SubCell"/>
</dbReference>
<dbReference type="PANTHER" id="PTHR43156">
    <property type="entry name" value="STAGE II SPORULATION PROTEIN E-RELATED"/>
    <property type="match status" value="1"/>
</dbReference>